<evidence type="ECO:0000256" key="5">
    <source>
        <dbReference type="PROSITE-ProRule" id="PRU00309"/>
    </source>
</evidence>
<dbReference type="PROSITE" id="PS50950">
    <property type="entry name" value="ZF_THAP"/>
    <property type="match status" value="1"/>
</dbReference>
<feature type="non-terminal residue" evidence="8">
    <location>
        <position position="126"/>
    </location>
</feature>
<evidence type="ECO:0000256" key="6">
    <source>
        <dbReference type="SAM" id="MobiDB-lite"/>
    </source>
</evidence>
<organism>
    <name type="scientific">Solenopsis invicta</name>
    <name type="common">Red imported fire ant</name>
    <name type="synonym">Solenopsis wagneri</name>
    <dbReference type="NCBI Taxonomy" id="13686"/>
    <lineage>
        <taxon>Eukaryota</taxon>
        <taxon>Metazoa</taxon>
        <taxon>Ecdysozoa</taxon>
        <taxon>Arthropoda</taxon>
        <taxon>Hexapoda</taxon>
        <taxon>Insecta</taxon>
        <taxon>Pterygota</taxon>
        <taxon>Neoptera</taxon>
        <taxon>Endopterygota</taxon>
        <taxon>Hymenoptera</taxon>
        <taxon>Apocrita</taxon>
        <taxon>Aculeata</taxon>
        <taxon>Formicoidea</taxon>
        <taxon>Formicidae</taxon>
        <taxon>Myrmicinae</taxon>
        <taxon>Solenopsis</taxon>
    </lineage>
</organism>
<evidence type="ECO:0000256" key="3">
    <source>
        <dbReference type="ARBA" id="ARBA00022833"/>
    </source>
</evidence>
<proteinExistence type="predicted"/>
<keyword evidence="4 5" id="KW-0238">DNA-binding</keyword>
<dbReference type="PANTHER" id="PTHR46600">
    <property type="entry name" value="THAP DOMAIN-CONTAINING"/>
    <property type="match status" value="1"/>
</dbReference>
<dbReference type="OMA" id="VCNRTIN"/>
<dbReference type="SMART" id="SM00980">
    <property type="entry name" value="THAP"/>
    <property type="match status" value="1"/>
</dbReference>
<dbReference type="EMBL" id="GL761588">
    <property type="protein sequence ID" value="EFZ23087.1"/>
    <property type="molecule type" value="Genomic_DNA"/>
</dbReference>
<feature type="region of interest" description="Disordered" evidence="6">
    <location>
        <begin position="106"/>
        <end position="126"/>
    </location>
</feature>
<dbReference type="HOGENOM" id="CLU_2111911_0_0_1"/>
<dbReference type="SMART" id="SM00692">
    <property type="entry name" value="DM3"/>
    <property type="match status" value="1"/>
</dbReference>
<gene>
    <name evidence="8" type="ORF">SINV_02993</name>
</gene>
<name>E9I8L4_SOLIN</name>
<evidence type="ECO:0000313" key="8">
    <source>
        <dbReference type="EMBL" id="EFZ23087.1"/>
    </source>
</evidence>
<feature type="compositionally biased region" description="Polar residues" evidence="6">
    <location>
        <begin position="106"/>
        <end position="120"/>
    </location>
</feature>
<dbReference type="GO" id="GO:0008270">
    <property type="term" value="F:zinc ion binding"/>
    <property type="evidence" value="ECO:0007669"/>
    <property type="project" value="UniProtKB-KW"/>
</dbReference>
<keyword evidence="2 5" id="KW-0863">Zinc-finger</keyword>
<feature type="domain" description="THAP-type" evidence="7">
    <location>
        <begin position="1"/>
        <end position="97"/>
    </location>
</feature>
<keyword evidence="3" id="KW-0862">Zinc</keyword>
<evidence type="ECO:0000256" key="2">
    <source>
        <dbReference type="ARBA" id="ARBA00022771"/>
    </source>
</evidence>
<evidence type="ECO:0000256" key="4">
    <source>
        <dbReference type="ARBA" id="ARBA00023125"/>
    </source>
</evidence>
<reference evidence="8" key="1">
    <citation type="journal article" date="2011" name="Proc. Natl. Acad. Sci. U.S.A.">
        <title>The genome of the fire ant Solenopsis invicta.</title>
        <authorList>
            <person name="Wurm Y."/>
            <person name="Wang J."/>
            <person name="Riba-Grognuz O."/>
            <person name="Corona M."/>
            <person name="Nygaard S."/>
            <person name="Hunt B.G."/>
            <person name="Ingram K.K."/>
            <person name="Falquet L."/>
            <person name="Nipitwattanaphon M."/>
            <person name="Gotzek D."/>
            <person name="Dijkstra M.B."/>
            <person name="Oettler J."/>
            <person name="Comtesse F."/>
            <person name="Shih C.J."/>
            <person name="Wu W.J."/>
            <person name="Yang C.C."/>
            <person name="Thomas J."/>
            <person name="Beaudoing E."/>
            <person name="Pradervand S."/>
            <person name="Flegel V."/>
            <person name="Cook E.D."/>
            <person name="Fabbretti R."/>
            <person name="Stockinger H."/>
            <person name="Long L."/>
            <person name="Farmerie W.G."/>
            <person name="Oakey J."/>
            <person name="Boomsma J.J."/>
            <person name="Pamilo P."/>
            <person name="Yi S.V."/>
            <person name="Heinze J."/>
            <person name="Goodisman M.A."/>
            <person name="Farinelli L."/>
            <person name="Harshman K."/>
            <person name="Hulo N."/>
            <person name="Cerutti L."/>
            <person name="Xenarios I."/>
            <person name="Shoemaker D."/>
            <person name="Keller L."/>
        </authorList>
    </citation>
    <scope>NUCLEOTIDE SEQUENCE [LARGE SCALE GENOMIC DNA]</scope>
</reference>
<keyword evidence="1" id="KW-0479">Metal-binding</keyword>
<dbReference type="InterPro" id="IPR006612">
    <property type="entry name" value="THAP_Znf"/>
</dbReference>
<accession>E9I8L4</accession>
<evidence type="ECO:0000259" key="7">
    <source>
        <dbReference type="PROSITE" id="PS50950"/>
    </source>
</evidence>
<dbReference type="PANTHER" id="PTHR46600:SF11">
    <property type="entry name" value="THAP DOMAIN-CONTAINING PROTEIN 10"/>
    <property type="match status" value="1"/>
</dbReference>
<dbReference type="Pfam" id="PF05485">
    <property type="entry name" value="THAP"/>
    <property type="match status" value="1"/>
</dbReference>
<dbReference type="GO" id="GO:0043565">
    <property type="term" value="F:sequence-specific DNA binding"/>
    <property type="evidence" value="ECO:0007669"/>
    <property type="project" value="InterPro"/>
</dbReference>
<dbReference type="SUPFAM" id="SSF57716">
    <property type="entry name" value="Glucocorticoid receptor-like (DNA-binding domain)"/>
    <property type="match status" value="1"/>
</dbReference>
<sequence>MNARRGCSCAFATCKNISGLTENKISFFRFPKDVESVLYIDCISKLWIEACGRQDLINKTFEELHRNYRICSLHFSQKMFLNDSRNRLQPNAIPTKEPSFHNSQTMEAISSDVIPNQPNCQEPLKA</sequence>
<dbReference type="InterPro" id="IPR026516">
    <property type="entry name" value="THAP1/10"/>
</dbReference>
<protein>
    <recommendedName>
        <fullName evidence="7">THAP-type domain-containing protein</fullName>
    </recommendedName>
</protein>
<dbReference type="AlphaFoldDB" id="E9I8L4"/>
<evidence type="ECO:0000256" key="1">
    <source>
        <dbReference type="ARBA" id="ARBA00022723"/>
    </source>
</evidence>